<dbReference type="SMART" id="SM00387">
    <property type="entry name" value="HATPase_c"/>
    <property type="match status" value="1"/>
</dbReference>
<sequence length="482" mass="53587">MASDSDITETDAQRSMPKWMRVIYRKIWSSIAGRLVTLSFLMSVLVVVSATIFLGASYRKETEMLLNGELEATIQTLTNALNSDPDGTIVLDSNLLPNDPRFQRVLSGWYYGYLDLSDELDVQEPVLSRSIWDGGLPLSQAHLKQAYEGLGQVFYHSDLDPDEKPIRVAVRAVLLPDRATPVALFAAINSEAALNAERGLRNRLVAVVGLMLLGMLVAIGFLIHHGLAPLRRIRENLDQIRDGKQTRLVGHYSTEIEPLVQDMNRVLDHNQEVVERARTHVGNLAHALKNPIAVLMNETGGDEVYSEMVKQNAKAMWQNVDHYLKRAQAAARAEVLGARSEVEPAVEDIVILLERIHRDKNLAVEIDIDEGVVFKGEKQDLDDLVGNLLENAAKWCKRRVRVTVRQKEEQMVVFVDDDGPGLKPEEREVAIQRGQRLDETEPGTGLGLSIVNELAEMYGGSFALDNSPFGGLRAHLVLPAAT</sequence>
<reference evidence="15" key="1">
    <citation type="journal article" date="2019" name="Int. J. Syst. Evol. Microbiol.">
        <title>The Global Catalogue of Microorganisms (GCM) 10K type strain sequencing project: providing services to taxonomists for standard genome sequencing and annotation.</title>
        <authorList>
            <consortium name="The Broad Institute Genomics Platform"/>
            <consortium name="The Broad Institute Genome Sequencing Center for Infectious Disease"/>
            <person name="Wu L."/>
            <person name="Ma J."/>
        </authorList>
    </citation>
    <scope>NUCLEOTIDE SEQUENCE [LARGE SCALE GENOMIC DNA]</scope>
    <source>
        <strain evidence="15">CCUG 51308</strain>
    </source>
</reference>
<dbReference type="PROSITE" id="PS50885">
    <property type="entry name" value="HAMP"/>
    <property type="match status" value="1"/>
</dbReference>
<feature type="transmembrane region" description="Helical" evidence="11">
    <location>
        <begin position="35"/>
        <end position="56"/>
    </location>
</feature>
<dbReference type="InterPro" id="IPR036890">
    <property type="entry name" value="HATPase_C_sf"/>
</dbReference>
<keyword evidence="14" id="KW-0067">ATP-binding</keyword>
<dbReference type="InterPro" id="IPR003660">
    <property type="entry name" value="HAMP_dom"/>
</dbReference>
<dbReference type="EMBL" id="JBHTBR010000002">
    <property type="protein sequence ID" value="MFC7290877.1"/>
    <property type="molecule type" value="Genomic_DNA"/>
</dbReference>
<dbReference type="PANTHER" id="PTHR45436:SF5">
    <property type="entry name" value="SENSOR HISTIDINE KINASE TRCS"/>
    <property type="match status" value="1"/>
</dbReference>
<dbReference type="InterPro" id="IPR050428">
    <property type="entry name" value="TCS_sensor_his_kinase"/>
</dbReference>
<evidence type="ECO:0000256" key="11">
    <source>
        <dbReference type="SAM" id="Phobius"/>
    </source>
</evidence>
<evidence type="ECO:0000259" key="13">
    <source>
        <dbReference type="PROSITE" id="PS50885"/>
    </source>
</evidence>
<evidence type="ECO:0000313" key="14">
    <source>
        <dbReference type="EMBL" id="MFC7290877.1"/>
    </source>
</evidence>
<dbReference type="InterPro" id="IPR004358">
    <property type="entry name" value="Sig_transdc_His_kin-like_C"/>
</dbReference>
<keyword evidence="5" id="KW-0808">Transferase</keyword>
<evidence type="ECO:0000256" key="1">
    <source>
        <dbReference type="ARBA" id="ARBA00000085"/>
    </source>
</evidence>
<dbReference type="InterPro" id="IPR003594">
    <property type="entry name" value="HATPase_dom"/>
</dbReference>
<keyword evidence="8 11" id="KW-1133">Transmembrane helix</keyword>
<evidence type="ECO:0000256" key="4">
    <source>
        <dbReference type="ARBA" id="ARBA00022553"/>
    </source>
</evidence>
<dbReference type="PRINTS" id="PR00344">
    <property type="entry name" value="BCTRLSENSOR"/>
</dbReference>
<feature type="domain" description="HAMP" evidence="13">
    <location>
        <begin position="224"/>
        <end position="275"/>
    </location>
</feature>
<feature type="domain" description="Histidine kinase" evidence="12">
    <location>
        <begin position="283"/>
        <end position="482"/>
    </location>
</feature>
<dbReference type="EC" id="2.7.13.3" evidence="3"/>
<evidence type="ECO:0000256" key="7">
    <source>
        <dbReference type="ARBA" id="ARBA00022777"/>
    </source>
</evidence>
<organism evidence="14 15">
    <name type="scientific">Hirschia litorea</name>
    <dbReference type="NCBI Taxonomy" id="1199156"/>
    <lineage>
        <taxon>Bacteria</taxon>
        <taxon>Pseudomonadati</taxon>
        <taxon>Pseudomonadota</taxon>
        <taxon>Alphaproteobacteria</taxon>
        <taxon>Hyphomonadales</taxon>
        <taxon>Hyphomonadaceae</taxon>
        <taxon>Hirschia</taxon>
    </lineage>
</organism>
<protein>
    <recommendedName>
        <fullName evidence="3">histidine kinase</fullName>
        <ecNumber evidence="3">2.7.13.3</ecNumber>
    </recommendedName>
</protein>
<dbReference type="RefSeq" id="WP_382166082.1">
    <property type="nucleotide sequence ID" value="NZ_JBHTBR010000002.1"/>
</dbReference>
<evidence type="ECO:0000256" key="2">
    <source>
        <dbReference type="ARBA" id="ARBA00004370"/>
    </source>
</evidence>
<dbReference type="Pfam" id="PF02518">
    <property type="entry name" value="HATPase_c"/>
    <property type="match status" value="1"/>
</dbReference>
<dbReference type="PANTHER" id="PTHR45436">
    <property type="entry name" value="SENSOR HISTIDINE KINASE YKOH"/>
    <property type="match status" value="1"/>
</dbReference>
<evidence type="ECO:0000256" key="6">
    <source>
        <dbReference type="ARBA" id="ARBA00022692"/>
    </source>
</evidence>
<comment type="catalytic activity">
    <reaction evidence="1">
        <text>ATP + protein L-histidine = ADP + protein N-phospho-L-histidine.</text>
        <dbReference type="EC" id="2.7.13.3"/>
    </reaction>
</comment>
<evidence type="ECO:0000256" key="8">
    <source>
        <dbReference type="ARBA" id="ARBA00022989"/>
    </source>
</evidence>
<dbReference type="Proteomes" id="UP001596492">
    <property type="component" value="Unassembled WGS sequence"/>
</dbReference>
<keyword evidence="10 11" id="KW-0472">Membrane</keyword>
<feature type="transmembrane region" description="Helical" evidence="11">
    <location>
        <begin position="204"/>
        <end position="227"/>
    </location>
</feature>
<evidence type="ECO:0000259" key="12">
    <source>
        <dbReference type="PROSITE" id="PS50109"/>
    </source>
</evidence>
<dbReference type="Gene3D" id="3.30.565.10">
    <property type="entry name" value="Histidine kinase-like ATPase, C-terminal domain"/>
    <property type="match status" value="1"/>
</dbReference>
<proteinExistence type="predicted"/>
<comment type="subcellular location">
    <subcellularLocation>
        <location evidence="2">Membrane</location>
    </subcellularLocation>
</comment>
<evidence type="ECO:0000313" key="15">
    <source>
        <dbReference type="Proteomes" id="UP001596492"/>
    </source>
</evidence>
<dbReference type="SUPFAM" id="SSF55874">
    <property type="entry name" value="ATPase domain of HSP90 chaperone/DNA topoisomerase II/histidine kinase"/>
    <property type="match status" value="1"/>
</dbReference>
<evidence type="ECO:0000256" key="9">
    <source>
        <dbReference type="ARBA" id="ARBA00023012"/>
    </source>
</evidence>
<keyword evidence="7" id="KW-0418">Kinase</keyword>
<name>A0ABW2IIX0_9PROT</name>
<dbReference type="PROSITE" id="PS50109">
    <property type="entry name" value="HIS_KIN"/>
    <property type="match status" value="1"/>
</dbReference>
<evidence type="ECO:0000256" key="10">
    <source>
        <dbReference type="ARBA" id="ARBA00023136"/>
    </source>
</evidence>
<evidence type="ECO:0000256" key="5">
    <source>
        <dbReference type="ARBA" id="ARBA00022679"/>
    </source>
</evidence>
<evidence type="ECO:0000256" key="3">
    <source>
        <dbReference type="ARBA" id="ARBA00012438"/>
    </source>
</evidence>
<keyword evidence="9" id="KW-0902">Two-component regulatory system</keyword>
<dbReference type="Gene3D" id="1.10.287.130">
    <property type="match status" value="1"/>
</dbReference>
<keyword evidence="15" id="KW-1185">Reference proteome</keyword>
<dbReference type="GO" id="GO:0005524">
    <property type="term" value="F:ATP binding"/>
    <property type="evidence" value="ECO:0007669"/>
    <property type="project" value="UniProtKB-KW"/>
</dbReference>
<gene>
    <name evidence="14" type="ORF">ACFQS8_04570</name>
</gene>
<keyword evidence="4" id="KW-0597">Phosphoprotein</keyword>
<keyword evidence="14" id="KW-0547">Nucleotide-binding</keyword>
<comment type="caution">
    <text evidence="14">The sequence shown here is derived from an EMBL/GenBank/DDBJ whole genome shotgun (WGS) entry which is preliminary data.</text>
</comment>
<keyword evidence="6 11" id="KW-0812">Transmembrane</keyword>
<accession>A0ABW2IIX0</accession>
<dbReference type="InterPro" id="IPR005467">
    <property type="entry name" value="His_kinase_dom"/>
</dbReference>